<dbReference type="PROSITE" id="PS50109">
    <property type="entry name" value="HIS_KIN"/>
    <property type="match status" value="1"/>
</dbReference>
<dbReference type="Gene3D" id="1.20.120.160">
    <property type="entry name" value="HPT domain"/>
    <property type="match status" value="1"/>
</dbReference>
<dbReference type="PRINTS" id="PR00344">
    <property type="entry name" value="BCTRLSENSOR"/>
</dbReference>
<keyword evidence="9 14" id="KW-1133">Transmembrane helix</keyword>
<evidence type="ECO:0000256" key="11">
    <source>
        <dbReference type="ARBA" id="ARBA00023136"/>
    </source>
</evidence>
<dbReference type="InterPro" id="IPR036641">
    <property type="entry name" value="HPT_dom_sf"/>
</dbReference>
<reference evidence="18 19" key="1">
    <citation type="submission" date="2020-07" db="EMBL/GenBank/DDBJ databases">
        <title>Pseudogemmobacter sp. nov., isolated from poultry manure in Taiwan.</title>
        <authorList>
            <person name="Lin S.-Y."/>
            <person name="Tang Y.-S."/>
            <person name="Young C.-C."/>
        </authorList>
    </citation>
    <scope>NUCLEOTIDE SEQUENCE [LARGE SCALE GENOMIC DNA]</scope>
    <source>
        <strain evidence="18 19">CC-YST710</strain>
    </source>
</reference>
<evidence type="ECO:0000256" key="7">
    <source>
        <dbReference type="ARBA" id="ARBA00022741"/>
    </source>
</evidence>
<dbReference type="RefSeq" id="WP_226936726.1">
    <property type="nucleotide sequence ID" value="NZ_JACDXX010000014.1"/>
</dbReference>
<dbReference type="Pfam" id="PF00512">
    <property type="entry name" value="HisKA"/>
    <property type="match status" value="1"/>
</dbReference>
<accession>A0ABS8CPY2</accession>
<evidence type="ECO:0000313" key="18">
    <source>
        <dbReference type="EMBL" id="MCB5411255.1"/>
    </source>
</evidence>
<dbReference type="EMBL" id="JACDXX010000014">
    <property type="protein sequence ID" value="MCB5411255.1"/>
    <property type="molecule type" value="Genomic_DNA"/>
</dbReference>
<dbReference type="PANTHER" id="PTHR45339">
    <property type="entry name" value="HYBRID SIGNAL TRANSDUCTION HISTIDINE KINASE J"/>
    <property type="match status" value="1"/>
</dbReference>
<evidence type="ECO:0000259" key="17">
    <source>
        <dbReference type="PROSITE" id="PS50894"/>
    </source>
</evidence>
<evidence type="ECO:0000256" key="14">
    <source>
        <dbReference type="SAM" id="Phobius"/>
    </source>
</evidence>
<feature type="transmembrane region" description="Helical" evidence="14">
    <location>
        <begin position="93"/>
        <end position="108"/>
    </location>
</feature>
<keyword evidence="6 14" id="KW-0812">Transmembrane</keyword>
<feature type="transmembrane region" description="Helical" evidence="14">
    <location>
        <begin position="145"/>
        <end position="166"/>
    </location>
</feature>
<dbReference type="InterPro" id="IPR036890">
    <property type="entry name" value="HATPase_C_sf"/>
</dbReference>
<evidence type="ECO:0000256" key="6">
    <source>
        <dbReference type="ARBA" id="ARBA00022692"/>
    </source>
</evidence>
<dbReference type="Pfam" id="PF01627">
    <property type="entry name" value="Hpt"/>
    <property type="match status" value="1"/>
</dbReference>
<dbReference type="PROSITE" id="PS50110">
    <property type="entry name" value="RESPONSE_REGULATORY"/>
    <property type="match status" value="2"/>
</dbReference>
<dbReference type="PROSITE" id="PS50894">
    <property type="entry name" value="HPT"/>
    <property type="match status" value="1"/>
</dbReference>
<dbReference type="Proteomes" id="UP001198571">
    <property type="component" value="Unassembled WGS sequence"/>
</dbReference>
<evidence type="ECO:0000259" key="15">
    <source>
        <dbReference type="PROSITE" id="PS50109"/>
    </source>
</evidence>
<evidence type="ECO:0000256" key="5">
    <source>
        <dbReference type="ARBA" id="ARBA00022553"/>
    </source>
</evidence>
<dbReference type="SMART" id="SM00388">
    <property type="entry name" value="HisKA"/>
    <property type="match status" value="1"/>
</dbReference>
<dbReference type="Gene3D" id="3.40.50.2300">
    <property type="match status" value="2"/>
</dbReference>
<feature type="domain" description="Histidine kinase" evidence="15">
    <location>
        <begin position="207"/>
        <end position="428"/>
    </location>
</feature>
<comment type="caution">
    <text evidence="18">The sequence shown here is derived from an EMBL/GenBank/DDBJ whole genome shotgun (WGS) entry which is preliminary data.</text>
</comment>
<feature type="transmembrane region" description="Helical" evidence="14">
    <location>
        <begin position="113"/>
        <end position="133"/>
    </location>
</feature>
<evidence type="ECO:0000256" key="9">
    <source>
        <dbReference type="ARBA" id="ARBA00022989"/>
    </source>
</evidence>
<dbReference type="SUPFAM" id="SSF52172">
    <property type="entry name" value="CheY-like"/>
    <property type="match status" value="2"/>
</dbReference>
<comment type="subcellular location">
    <subcellularLocation>
        <location evidence="2">Cell membrane</location>
        <topology evidence="2">Multi-pass membrane protein</topology>
    </subcellularLocation>
</comment>
<feature type="domain" description="HPt" evidence="17">
    <location>
        <begin position="763"/>
        <end position="856"/>
    </location>
</feature>
<dbReference type="InterPro" id="IPR003594">
    <property type="entry name" value="HATPase_dom"/>
</dbReference>
<feature type="modified residue" description="4-aspartylphosphate" evidence="13">
    <location>
        <position position="501"/>
    </location>
</feature>
<dbReference type="CDD" id="cd00082">
    <property type="entry name" value="HisKA"/>
    <property type="match status" value="1"/>
</dbReference>
<feature type="transmembrane region" description="Helical" evidence="14">
    <location>
        <begin position="12"/>
        <end position="33"/>
    </location>
</feature>
<evidence type="ECO:0000259" key="16">
    <source>
        <dbReference type="PROSITE" id="PS50110"/>
    </source>
</evidence>
<dbReference type="Pfam" id="PF02518">
    <property type="entry name" value="HATPase_c"/>
    <property type="match status" value="1"/>
</dbReference>
<dbReference type="SUPFAM" id="SSF47384">
    <property type="entry name" value="Homodimeric domain of signal transducing histidine kinase"/>
    <property type="match status" value="1"/>
</dbReference>
<protein>
    <recommendedName>
        <fullName evidence="3">histidine kinase</fullName>
        <ecNumber evidence="3">2.7.13.3</ecNumber>
    </recommendedName>
</protein>
<evidence type="ECO:0000256" key="4">
    <source>
        <dbReference type="ARBA" id="ARBA00022475"/>
    </source>
</evidence>
<keyword evidence="11 14" id="KW-0472">Membrane</keyword>
<keyword evidence="10" id="KW-0902">Two-component regulatory system</keyword>
<dbReference type="InterPro" id="IPR008207">
    <property type="entry name" value="Sig_transdc_His_kin_Hpt_dom"/>
</dbReference>
<evidence type="ECO:0000256" key="8">
    <source>
        <dbReference type="ARBA" id="ARBA00022840"/>
    </source>
</evidence>
<dbReference type="CDD" id="cd17546">
    <property type="entry name" value="REC_hyHK_CKI1_RcsC-like"/>
    <property type="match status" value="2"/>
</dbReference>
<proteinExistence type="predicted"/>
<keyword evidence="4" id="KW-1003">Cell membrane</keyword>
<keyword evidence="7" id="KW-0547">Nucleotide-binding</keyword>
<feature type="domain" description="Response regulatory" evidence="16">
    <location>
        <begin position="603"/>
        <end position="721"/>
    </location>
</feature>
<keyword evidence="19" id="KW-1185">Reference proteome</keyword>
<dbReference type="CDD" id="cd00088">
    <property type="entry name" value="HPT"/>
    <property type="match status" value="1"/>
</dbReference>
<dbReference type="InterPro" id="IPR005467">
    <property type="entry name" value="His_kinase_dom"/>
</dbReference>
<feature type="modified residue" description="4-aspartylphosphate" evidence="13">
    <location>
        <position position="654"/>
    </location>
</feature>
<dbReference type="PANTHER" id="PTHR45339:SF1">
    <property type="entry name" value="HYBRID SIGNAL TRANSDUCTION HISTIDINE KINASE J"/>
    <property type="match status" value="1"/>
</dbReference>
<dbReference type="Gene3D" id="1.10.287.130">
    <property type="match status" value="1"/>
</dbReference>
<evidence type="ECO:0000313" key="19">
    <source>
        <dbReference type="Proteomes" id="UP001198571"/>
    </source>
</evidence>
<dbReference type="InterPro" id="IPR004358">
    <property type="entry name" value="Sig_transdc_His_kin-like_C"/>
</dbReference>
<comment type="catalytic activity">
    <reaction evidence="1">
        <text>ATP + protein L-histidine = ADP + protein N-phospho-L-histidine.</text>
        <dbReference type="EC" id="2.7.13.3"/>
    </reaction>
</comment>
<dbReference type="InterPro" id="IPR003661">
    <property type="entry name" value="HisK_dim/P_dom"/>
</dbReference>
<dbReference type="SUPFAM" id="SSF47226">
    <property type="entry name" value="Histidine-containing phosphotransfer domain, HPT domain"/>
    <property type="match status" value="1"/>
</dbReference>
<sequence>MTPELDSMRSRFGRLLVLLLWAHVPLIAGVAWLNGQSPLLAGLAPAALAACYHASYQLRGIAPVTRYISAIALMGEPALLVFVMRGHPWQMDMHMYFFAMLALMIAWFDRRPILLAAVAVALHHLILLYLIPFAVFPSEGTLSRVLLHAAIVAFQTAVLVWLADMLSNAFRRIREMNKALVESNASLAQRSEEAEKANSAKSMFLANMSHEIRTPLNAVLGFCHLLQRTQMTPRQVDYITKISSSGSALLRLINDILDLSKHDAGKLTLETTPFNPHAVIEHQLQMVLEQAREKGLKLDVQKDPTLPSRIVGDELRFGQVILNLVNNAVKFTEHGSVTVRTRMQSRDETSVVLAVEVIDTGIGMTEEQVDRLFTAFTQADSSMTRRYGGTGLGLAISQQIVGLMGGEISVRSQPWQGTIFSFTVKLGLTSAGPQLKTAPHPALRPLRFLSVDDNPASRQLVQDIFAQWSMQADTTASGAEALTLLEAASSEGRPYDCVLIDWKMPDMDGLETVRAISASKYLSKLPRMVLVTAYGSEVLTGEIEAAGVCGYLPKPLEPQALIATLDELFAPESEAPPPAPGENPSAEGSLSIPMVAPAFRGARVLLVEDIEINREIAGQLLEDAGLQVDMAENGLEAVNEVKARGSDFQLVLMDLQMPVMDGLEATQIIRETYDAKRLPILAMTAHAYADERQRCLDIGMNDHIAKPVKPEVLVATLDRWLRPVNTITAVPPIAAAAAAPAAVLPDQLPPFGIAEALQRVNGNRALLRRLIISFAETQADISSEIHMMLERGSLDEARRAAHTLKGLAGSLELPDLQALAAELEQRLRLGETRGLDPLLDQLQSALAPAVEAGRSLSAGAALVLPGPVLPQSSSSDTRALSDRLHSQLVKRNLGARSSYLELAAALGMDAVAASAHPLYKALERLDYASALDELETLRSASSLASEI</sequence>
<dbReference type="InterPro" id="IPR011006">
    <property type="entry name" value="CheY-like_superfamily"/>
</dbReference>
<dbReference type="SMART" id="SM00448">
    <property type="entry name" value="REC"/>
    <property type="match status" value="2"/>
</dbReference>
<evidence type="ECO:0000256" key="10">
    <source>
        <dbReference type="ARBA" id="ARBA00023012"/>
    </source>
</evidence>
<dbReference type="InterPro" id="IPR001789">
    <property type="entry name" value="Sig_transdc_resp-reg_receiver"/>
</dbReference>
<evidence type="ECO:0000256" key="2">
    <source>
        <dbReference type="ARBA" id="ARBA00004651"/>
    </source>
</evidence>
<evidence type="ECO:0000256" key="12">
    <source>
        <dbReference type="PROSITE-ProRule" id="PRU00110"/>
    </source>
</evidence>
<keyword evidence="8" id="KW-0067">ATP-binding</keyword>
<dbReference type="SUPFAM" id="SSF55874">
    <property type="entry name" value="ATPase domain of HSP90 chaperone/DNA topoisomerase II/histidine kinase"/>
    <property type="match status" value="1"/>
</dbReference>
<feature type="modified residue" description="Phosphohistidine" evidence="12">
    <location>
        <position position="802"/>
    </location>
</feature>
<dbReference type="SMART" id="SM00387">
    <property type="entry name" value="HATPase_c"/>
    <property type="match status" value="1"/>
</dbReference>
<dbReference type="CDD" id="cd16922">
    <property type="entry name" value="HATPase_EvgS-ArcB-TorS-like"/>
    <property type="match status" value="1"/>
</dbReference>
<dbReference type="EC" id="2.7.13.3" evidence="3"/>
<evidence type="ECO:0000256" key="1">
    <source>
        <dbReference type="ARBA" id="ARBA00000085"/>
    </source>
</evidence>
<dbReference type="Pfam" id="PF00072">
    <property type="entry name" value="Response_reg"/>
    <property type="match status" value="2"/>
</dbReference>
<feature type="transmembrane region" description="Helical" evidence="14">
    <location>
        <begin position="67"/>
        <end position="87"/>
    </location>
</feature>
<dbReference type="Gene3D" id="3.30.565.10">
    <property type="entry name" value="Histidine kinase-like ATPase, C-terminal domain"/>
    <property type="match status" value="1"/>
</dbReference>
<dbReference type="InterPro" id="IPR036097">
    <property type="entry name" value="HisK_dim/P_sf"/>
</dbReference>
<keyword evidence="5 13" id="KW-0597">Phosphoprotein</keyword>
<name>A0ABS8CPY2_9RHOB</name>
<organism evidence="18 19">
    <name type="scientific">Pseudogemmobacter faecipullorum</name>
    <dbReference type="NCBI Taxonomy" id="2755041"/>
    <lineage>
        <taxon>Bacteria</taxon>
        <taxon>Pseudomonadati</taxon>
        <taxon>Pseudomonadota</taxon>
        <taxon>Alphaproteobacteria</taxon>
        <taxon>Rhodobacterales</taxon>
        <taxon>Paracoccaceae</taxon>
        <taxon>Pseudogemmobacter</taxon>
    </lineage>
</organism>
<feature type="domain" description="Response regulatory" evidence="16">
    <location>
        <begin position="447"/>
        <end position="569"/>
    </location>
</feature>
<evidence type="ECO:0000256" key="13">
    <source>
        <dbReference type="PROSITE-ProRule" id="PRU00169"/>
    </source>
</evidence>
<evidence type="ECO:0000256" key="3">
    <source>
        <dbReference type="ARBA" id="ARBA00012438"/>
    </source>
</evidence>
<gene>
    <name evidence="18" type="ORF">H0485_14780</name>
</gene>